<dbReference type="HOGENOM" id="CLU_001600_0_1_9"/>
<evidence type="ECO:0000256" key="1">
    <source>
        <dbReference type="ARBA" id="ARBA00004496"/>
    </source>
</evidence>
<dbReference type="GO" id="GO:0006260">
    <property type="term" value="P:DNA replication"/>
    <property type="evidence" value="ECO:0007669"/>
    <property type="project" value="UniProtKB-KW"/>
</dbReference>
<evidence type="ECO:0000259" key="11">
    <source>
        <dbReference type="SMART" id="SM00481"/>
    </source>
</evidence>
<evidence type="ECO:0000256" key="3">
    <source>
        <dbReference type="ARBA" id="ARBA00012417"/>
    </source>
</evidence>
<keyword evidence="13" id="KW-1185">Reference proteome</keyword>
<dbReference type="Pfam" id="PF14579">
    <property type="entry name" value="HHH_6"/>
    <property type="match status" value="1"/>
</dbReference>
<dbReference type="InterPro" id="IPR029460">
    <property type="entry name" value="DNAPol_HHH"/>
</dbReference>
<evidence type="ECO:0000256" key="2">
    <source>
        <dbReference type="ARBA" id="ARBA00009496"/>
    </source>
</evidence>
<dbReference type="EMBL" id="CP007739">
    <property type="protein sequence ID" value="AIE61012.1"/>
    <property type="molecule type" value="Genomic_DNA"/>
</dbReference>
<dbReference type="RefSeq" id="WP_003347438.1">
    <property type="nucleotide sequence ID" value="NZ_ADWW01000001.1"/>
</dbReference>
<evidence type="ECO:0000256" key="5">
    <source>
        <dbReference type="ARBA" id="ARBA00022679"/>
    </source>
</evidence>
<dbReference type="SMR" id="I3ECJ3"/>
<reference evidence="12 13" key="1">
    <citation type="journal article" date="2015" name="BMC Genomics">
        <title>Transcriptome analysis of thermophilic methylotrophic Bacillus methanolicus MGA3 using RNA-sequencing provides detailed insights into its previously uncharted transcriptional landscape.</title>
        <authorList>
            <person name="Irla M."/>
            <person name="Neshat A."/>
            <person name="Brautaset T."/>
            <person name="Ruckert C."/>
            <person name="Kalinowski J."/>
            <person name="Wendisch V.F."/>
        </authorList>
    </citation>
    <scope>NUCLEOTIDE SEQUENCE [LARGE SCALE GENOMIC DNA]</scope>
    <source>
        <strain evidence="13">MGA3 / ATCC 53907</strain>
    </source>
</reference>
<organism evidence="12 13">
    <name type="scientific">Bacillus methanolicus (strain MGA3 / ATCC 53907)</name>
    <dbReference type="NCBI Taxonomy" id="796606"/>
    <lineage>
        <taxon>Bacteria</taxon>
        <taxon>Bacillati</taxon>
        <taxon>Bacillota</taxon>
        <taxon>Bacilli</taxon>
        <taxon>Bacillales</taxon>
        <taxon>Bacillaceae</taxon>
        <taxon>Bacillus</taxon>
    </lineage>
</organism>
<evidence type="ECO:0000256" key="6">
    <source>
        <dbReference type="ARBA" id="ARBA00022695"/>
    </source>
</evidence>
<dbReference type="Pfam" id="PF02811">
    <property type="entry name" value="PHP"/>
    <property type="match status" value="1"/>
</dbReference>
<dbReference type="GO" id="GO:0005737">
    <property type="term" value="C:cytoplasm"/>
    <property type="evidence" value="ECO:0007669"/>
    <property type="project" value="UniProtKB-SubCell"/>
</dbReference>
<dbReference type="Gene3D" id="3.20.20.140">
    <property type="entry name" value="Metal-dependent hydrolases"/>
    <property type="match status" value="1"/>
</dbReference>
<evidence type="ECO:0000313" key="12">
    <source>
        <dbReference type="EMBL" id="AIE61012.1"/>
    </source>
</evidence>
<evidence type="ECO:0000256" key="9">
    <source>
        <dbReference type="ARBA" id="ARBA00025611"/>
    </source>
</evidence>
<evidence type="ECO:0000313" key="13">
    <source>
        <dbReference type="Proteomes" id="UP000027602"/>
    </source>
</evidence>
<dbReference type="KEGG" id="bmet:BMMGA3_13110"/>
<comment type="similarity">
    <text evidence="2">Belongs to the DNA polymerase type-C family. DnaE subfamily.</text>
</comment>
<dbReference type="InterPro" id="IPR004365">
    <property type="entry name" value="NA-bd_OB_tRNA"/>
</dbReference>
<dbReference type="Gene3D" id="2.40.50.140">
    <property type="entry name" value="Nucleic acid-binding proteins"/>
    <property type="match status" value="1"/>
</dbReference>
<feature type="domain" description="Polymerase/histidinol phosphatase N-terminal" evidence="11">
    <location>
        <begin position="4"/>
        <end position="71"/>
    </location>
</feature>
<dbReference type="InterPro" id="IPR004013">
    <property type="entry name" value="PHP_dom"/>
</dbReference>
<dbReference type="GO" id="GO:0003887">
    <property type="term" value="F:DNA-directed DNA polymerase activity"/>
    <property type="evidence" value="ECO:0007669"/>
    <property type="project" value="UniProtKB-KW"/>
</dbReference>
<keyword evidence="7" id="KW-0235">DNA replication</keyword>
<comment type="catalytic activity">
    <reaction evidence="10">
        <text>DNA(n) + a 2'-deoxyribonucleoside 5'-triphosphate = DNA(n+1) + diphosphate</text>
        <dbReference type="Rhea" id="RHEA:22508"/>
        <dbReference type="Rhea" id="RHEA-COMP:17339"/>
        <dbReference type="Rhea" id="RHEA-COMP:17340"/>
        <dbReference type="ChEBI" id="CHEBI:33019"/>
        <dbReference type="ChEBI" id="CHEBI:61560"/>
        <dbReference type="ChEBI" id="CHEBI:173112"/>
        <dbReference type="EC" id="2.7.7.7"/>
    </reaction>
</comment>
<sequence length="1121" mass="127804">MSFIHLHVYSSYSLLTSTITIEQLVSEAKNKRFPALALTDRNVMYAAVAFYKECLKHSIKPILGLTVDVLSELSESSSFPLVLLAKNQTGFQNLLKITSVVQTKSPQGIPIKWLRHYAQGLFALTPGIEGEIEHYLLNNEPEKAKQAALSLAGLFEENSFYISLQNHGIKVEQQLIPELARLAEETGIGIVATNRVHYLEQKDAFAHECMLAIKNGEKLQDEGRERLGSDQFYFKTAEEMTELFYEYPDALENTIHIAEQCNVLLEMDKQFLPKYPVPDGETADSFLEKLCLQGLNERYKDRAEEHKERLMYELGVIKRMKFSDYFLIVWDFMKFARGRGILTGPGRGSAAGSIVAYVLYITDVDPIEHQLLFERFLNPERISMPDIDIDFPDNRREEVIEYVVEKYGELHVAQIITFGTLAAKAAIRDVGRVFGLNAKELDRLSKMIPSRLGVSLKEAYKESEQLRTFVNESKLNRKLFETALKLEGLPRHTSTHAAGVVISEEPLINVIPIQSGHDKVYLTQYSMEHLEDIGLLKMDFLGLRNLSLIEAIIQSIQRKTGKKINIHDIPLDDPKTFELLSKGDTTGIFQLESEGMRKVLTRLMPTRFEDIVAVNALYRPGPMENIPLYIDRKHGREKTDYPHPDLEPILKNTYGVIVYQEQIMQIASKMAGFSLGEADLLRRAVGKKQRDVLDKERHHFVKGALNKGYSEQTANQIYDLIVKFANYGFNRSHAVAYSFIAYQLAYLKAHYPLYFMAALLTSVSGNETKIAQYVRELKQMGMKILPPSINKSGYSFQVENGAIRYSLSSIKGVGIAVLKEIFQARRTKPFDDLFDFCLRVSAKAVNRKTLEALIHSGSFDEFGQDRAVLLATIDIAMEHAQLVKPDDTNQYDLFSEEEFLLKPKYMQVDPINIEDKLAFEKEVLGFYLSEHPVSAYEDLLKRAAVQQLAELAQSRRSAIIAAYITELKKIRTKKGEAMAFLTLSDPSGEIEAVVFPAPFKKLSGILKQGSILLFEGKIEERERHKQFIIQNAKDIRQMEDHLKTEGPKLYLKIETEKQSPEQLQFLKSIIRKYKGRTRIVLYYERADKTILLSDEDRIDPSEECLNELKDFLGKSNVVLRK</sequence>
<dbReference type="Pfam" id="PF01336">
    <property type="entry name" value="tRNA_anti-codon"/>
    <property type="match status" value="1"/>
</dbReference>
<name>I3ECJ3_BACMM</name>
<dbReference type="Gene3D" id="1.10.150.870">
    <property type="match status" value="1"/>
</dbReference>
<dbReference type="InterPro" id="IPR016195">
    <property type="entry name" value="Pol/histidinol_Pase-like"/>
</dbReference>
<dbReference type="InterPro" id="IPR011708">
    <property type="entry name" value="DNA_pol3_alpha_NTPase_dom"/>
</dbReference>
<dbReference type="NCBIfam" id="NF005298">
    <property type="entry name" value="PRK06826.1"/>
    <property type="match status" value="1"/>
</dbReference>
<dbReference type="Gene3D" id="1.10.10.1600">
    <property type="entry name" value="Bacterial DNA polymerase III alpha subunit, thumb domain"/>
    <property type="match status" value="1"/>
</dbReference>
<comment type="subcellular location">
    <subcellularLocation>
        <location evidence="1">Cytoplasm</location>
    </subcellularLocation>
</comment>
<dbReference type="OrthoDB" id="9803237at2"/>
<keyword evidence="6 12" id="KW-0548">Nucleotidyltransferase</keyword>
<protein>
    <recommendedName>
        <fullName evidence="4">DNA polymerase III subunit alpha</fullName>
        <ecNumber evidence="3">2.7.7.7</ecNumber>
    </recommendedName>
</protein>
<dbReference type="SUPFAM" id="SSF89550">
    <property type="entry name" value="PHP domain-like"/>
    <property type="match status" value="1"/>
</dbReference>
<dbReference type="Pfam" id="PF07733">
    <property type="entry name" value="DNA_pol3_alpha"/>
    <property type="match status" value="1"/>
</dbReference>
<dbReference type="NCBIfam" id="NF004226">
    <property type="entry name" value="PRK05673.1"/>
    <property type="match status" value="1"/>
</dbReference>
<keyword evidence="8" id="KW-0239">DNA-directed DNA polymerase</keyword>
<dbReference type="NCBIfam" id="TIGR00594">
    <property type="entry name" value="polc"/>
    <property type="match status" value="1"/>
</dbReference>
<proteinExistence type="inferred from homology"/>
<evidence type="ECO:0000256" key="7">
    <source>
        <dbReference type="ARBA" id="ARBA00022705"/>
    </source>
</evidence>
<dbReference type="eggNOG" id="COG0587">
    <property type="taxonomic scope" value="Bacteria"/>
</dbReference>
<dbReference type="InterPro" id="IPR041931">
    <property type="entry name" value="DNA_pol3_alpha_thumb_dom"/>
</dbReference>
<dbReference type="InterPro" id="IPR040982">
    <property type="entry name" value="DNA_pol3_finger"/>
</dbReference>
<dbReference type="STRING" id="796606.BMMGA3_13110"/>
<dbReference type="GO" id="GO:0003676">
    <property type="term" value="F:nucleic acid binding"/>
    <property type="evidence" value="ECO:0007669"/>
    <property type="project" value="InterPro"/>
</dbReference>
<dbReference type="GO" id="GO:0008408">
    <property type="term" value="F:3'-5' exonuclease activity"/>
    <property type="evidence" value="ECO:0007669"/>
    <property type="project" value="InterPro"/>
</dbReference>
<dbReference type="AlphaFoldDB" id="I3ECJ3"/>
<dbReference type="SMART" id="SM00481">
    <property type="entry name" value="POLIIIAc"/>
    <property type="match status" value="1"/>
</dbReference>
<evidence type="ECO:0000256" key="8">
    <source>
        <dbReference type="ARBA" id="ARBA00022932"/>
    </source>
</evidence>
<dbReference type="Proteomes" id="UP000027602">
    <property type="component" value="Chromosome"/>
</dbReference>
<comment type="function">
    <text evidence="9">DNA polymerase III is a complex, multichain enzyme responsible for most of the replicative synthesis in bacteria. This DNA polymerase also exhibits 3' to 5' exonuclease activity. The alpha chain is the DNA polymerase.</text>
</comment>
<dbReference type="CDD" id="cd04485">
    <property type="entry name" value="DnaE_OBF"/>
    <property type="match status" value="1"/>
</dbReference>
<dbReference type="Pfam" id="PF17657">
    <property type="entry name" value="DNA_pol3_finger"/>
    <property type="match status" value="1"/>
</dbReference>
<dbReference type="InterPro" id="IPR012340">
    <property type="entry name" value="NA-bd_OB-fold"/>
</dbReference>
<evidence type="ECO:0000256" key="4">
    <source>
        <dbReference type="ARBA" id="ARBA00019114"/>
    </source>
</evidence>
<dbReference type="EC" id="2.7.7.7" evidence="3"/>
<keyword evidence="5 12" id="KW-0808">Transferase</keyword>
<dbReference type="PANTHER" id="PTHR32294:SF0">
    <property type="entry name" value="DNA POLYMERASE III SUBUNIT ALPHA"/>
    <property type="match status" value="1"/>
</dbReference>
<accession>I3ECJ3</accession>
<dbReference type="PANTHER" id="PTHR32294">
    <property type="entry name" value="DNA POLYMERASE III SUBUNIT ALPHA"/>
    <property type="match status" value="1"/>
</dbReference>
<gene>
    <name evidence="12" type="primary">dnaE</name>
    <name evidence="12" type="ORF">BMMGA3_13110</name>
</gene>
<dbReference type="InterPro" id="IPR004805">
    <property type="entry name" value="DnaE2/DnaE/PolC"/>
</dbReference>
<dbReference type="InterPro" id="IPR003141">
    <property type="entry name" value="Pol/His_phosphatase_N"/>
</dbReference>
<evidence type="ECO:0000256" key="10">
    <source>
        <dbReference type="ARBA" id="ARBA00049244"/>
    </source>
</evidence>